<gene>
    <name evidence="1" type="ORF">QBC36DRAFT_60101</name>
</gene>
<accession>A0AAN6W2S6</accession>
<proteinExistence type="predicted"/>
<name>A0AAN6W2S6_9PEZI</name>
<sequence length="122" mass="13814">MVFGKYYLGFRVGALLRDILGICVLPGAQGSPDEWMVERAVHPGFFFFVLIAQKFRCIMKRSAQSTAGSNILARHHSVKQYFQKAAPTGNDTQQKEWWKTAGISMGRVRKRLVSKSCVIFPF</sequence>
<reference evidence="1" key="1">
    <citation type="journal article" date="2023" name="Mol. Phylogenet. Evol.">
        <title>Genome-scale phylogeny and comparative genomics of the fungal order Sordariales.</title>
        <authorList>
            <person name="Hensen N."/>
            <person name="Bonometti L."/>
            <person name="Westerberg I."/>
            <person name="Brannstrom I.O."/>
            <person name="Guillou S."/>
            <person name="Cros-Aarteil S."/>
            <person name="Calhoun S."/>
            <person name="Haridas S."/>
            <person name="Kuo A."/>
            <person name="Mondo S."/>
            <person name="Pangilinan J."/>
            <person name="Riley R."/>
            <person name="LaButti K."/>
            <person name="Andreopoulos B."/>
            <person name="Lipzen A."/>
            <person name="Chen C."/>
            <person name="Yan M."/>
            <person name="Daum C."/>
            <person name="Ng V."/>
            <person name="Clum A."/>
            <person name="Steindorff A."/>
            <person name="Ohm R.A."/>
            <person name="Martin F."/>
            <person name="Silar P."/>
            <person name="Natvig D.O."/>
            <person name="Lalanne C."/>
            <person name="Gautier V."/>
            <person name="Ament-Velasquez S.L."/>
            <person name="Kruys A."/>
            <person name="Hutchinson M.I."/>
            <person name="Powell A.J."/>
            <person name="Barry K."/>
            <person name="Miller A.N."/>
            <person name="Grigoriev I.V."/>
            <person name="Debuchy R."/>
            <person name="Gladieux P."/>
            <person name="Hiltunen Thoren M."/>
            <person name="Johannesson H."/>
        </authorList>
    </citation>
    <scope>NUCLEOTIDE SEQUENCE</scope>
    <source>
        <strain evidence="1">CBS 892.96</strain>
    </source>
</reference>
<organism evidence="1 2">
    <name type="scientific">Triangularia setosa</name>
    <dbReference type="NCBI Taxonomy" id="2587417"/>
    <lineage>
        <taxon>Eukaryota</taxon>
        <taxon>Fungi</taxon>
        <taxon>Dikarya</taxon>
        <taxon>Ascomycota</taxon>
        <taxon>Pezizomycotina</taxon>
        <taxon>Sordariomycetes</taxon>
        <taxon>Sordariomycetidae</taxon>
        <taxon>Sordariales</taxon>
        <taxon>Podosporaceae</taxon>
        <taxon>Triangularia</taxon>
    </lineage>
</organism>
<dbReference type="AlphaFoldDB" id="A0AAN6W2S6"/>
<evidence type="ECO:0000313" key="2">
    <source>
        <dbReference type="Proteomes" id="UP001302321"/>
    </source>
</evidence>
<dbReference type="Proteomes" id="UP001302321">
    <property type="component" value="Unassembled WGS sequence"/>
</dbReference>
<protein>
    <submittedName>
        <fullName evidence="1">Uncharacterized protein</fullName>
    </submittedName>
</protein>
<reference evidence="1" key="2">
    <citation type="submission" date="2023-05" db="EMBL/GenBank/DDBJ databases">
        <authorList>
            <consortium name="Lawrence Berkeley National Laboratory"/>
            <person name="Steindorff A."/>
            <person name="Hensen N."/>
            <person name="Bonometti L."/>
            <person name="Westerberg I."/>
            <person name="Brannstrom I.O."/>
            <person name="Guillou S."/>
            <person name="Cros-Aarteil S."/>
            <person name="Calhoun S."/>
            <person name="Haridas S."/>
            <person name="Kuo A."/>
            <person name="Mondo S."/>
            <person name="Pangilinan J."/>
            <person name="Riley R."/>
            <person name="Labutti K."/>
            <person name="Andreopoulos B."/>
            <person name="Lipzen A."/>
            <person name="Chen C."/>
            <person name="Yanf M."/>
            <person name="Daum C."/>
            <person name="Ng V."/>
            <person name="Clum A."/>
            <person name="Ohm R."/>
            <person name="Martin F."/>
            <person name="Silar P."/>
            <person name="Natvig D."/>
            <person name="Lalanne C."/>
            <person name="Gautier V."/>
            <person name="Ament-Velasquez S.L."/>
            <person name="Kruys A."/>
            <person name="Hutchinson M.I."/>
            <person name="Powell A.J."/>
            <person name="Barry K."/>
            <person name="Miller A.N."/>
            <person name="Grigoriev I.V."/>
            <person name="Debuchy R."/>
            <person name="Gladieux P."/>
            <person name="Thoren M.H."/>
            <person name="Johannesson H."/>
        </authorList>
    </citation>
    <scope>NUCLEOTIDE SEQUENCE</scope>
    <source>
        <strain evidence="1">CBS 892.96</strain>
    </source>
</reference>
<evidence type="ECO:0000313" key="1">
    <source>
        <dbReference type="EMBL" id="KAK4173247.1"/>
    </source>
</evidence>
<dbReference type="EMBL" id="MU866357">
    <property type="protein sequence ID" value="KAK4173247.1"/>
    <property type="molecule type" value="Genomic_DNA"/>
</dbReference>
<comment type="caution">
    <text evidence="1">The sequence shown here is derived from an EMBL/GenBank/DDBJ whole genome shotgun (WGS) entry which is preliminary data.</text>
</comment>
<keyword evidence="2" id="KW-1185">Reference proteome</keyword>